<sequence>MKKTKRKCSIVLYLMIFIFLAYLEMTIKLSVTSLKSEYIFQVIAFTASYSFFAFLFVRLLPRKIFKTFILVSIILITLLYFSQDIYYRILSSFFSFDIAGDAHKATAFTSRIFKNLTYVHIMYLVPIALVTYFAIKYKKVEIPKKYFFYESTFEFLQVLVVAVLLFTTVVHTLPKKPENYSKSEYIYADYDFYDKVPSAYQTINKFGMITYFQRDIMNKFKEEPDELSIYEEIHSYGEERIDRIENPFYEGYFEGKNLILIMAESFDTFAIDPALTPNIYAMQQNSWNFTNFYSPLYYRNTADTEFMSQTGFYTSRNSPLTMEAYQDNYFPYTLPRIFSNKVLESGRSYGTYSFHNYTDYFYPRSVFHPKTLGYDEYYGAVDFGMLPEPKGVITNHIWQSDLELMEKSLDILLEKPQPFFSYILTVSGHLDYDSSNPIAKKNLDIIKDIFEQEEMQLPENNEFLYYHAANYELDLAVGYLMDTLENQGLLEDTVIMLFGDHYAYGIDREEIALYDESKSDESSILGDLRFQRVPMMIYHSDLYYKEFDQVFASIDIMPTLANLFDLEVEYELIFGKDIFSNQRRAVYFSNGSILTDDFFFDSENEEYIIYDETSEITLADAEALYGEYLYRQLINESILEIDYFWLQDQLDLD</sequence>
<feature type="transmembrane region" description="Helical" evidence="7">
    <location>
        <begin position="116"/>
        <end position="135"/>
    </location>
</feature>
<evidence type="ECO:0000256" key="6">
    <source>
        <dbReference type="ARBA" id="ARBA00023136"/>
    </source>
</evidence>
<dbReference type="GO" id="GO:0016740">
    <property type="term" value="F:transferase activity"/>
    <property type="evidence" value="ECO:0007669"/>
    <property type="project" value="UniProtKB-KW"/>
</dbReference>
<keyword evidence="5 7" id="KW-1133">Transmembrane helix</keyword>
<gene>
    <name evidence="9" type="ORF">HF295_04890</name>
</gene>
<dbReference type="InterPro" id="IPR050448">
    <property type="entry name" value="OpgB/LTA_synthase_biosynth"/>
</dbReference>
<feature type="transmembrane region" description="Helical" evidence="7">
    <location>
        <begin position="155"/>
        <end position="173"/>
    </location>
</feature>
<dbReference type="PANTHER" id="PTHR47371:SF3">
    <property type="entry name" value="PHOSPHOGLYCEROL TRANSFERASE I"/>
    <property type="match status" value="1"/>
</dbReference>
<evidence type="ECO:0000313" key="9">
    <source>
        <dbReference type="EMBL" id="QLY40233.1"/>
    </source>
</evidence>
<dbReference type="Pfam" id="PF00884">
    <property type="entry name" value="Sulfatase"/>
    <property type="match status" value="1"/>
</dbReference>
<keyword evidence="6 7" id="KW-0472">Membrane</keyword>
<evidence type="ECO:0000313" key="10">
    <source>
        <dbReference type="Proteomes" id="UP000512167"/>
    </source>
</evidence>
<protein>
    <submittedName>
        <fullName evidence="9">Sulfatase-like hydrolase/transferase</fullName>
    </submittedName>
</protein>
<evidence type="ECO:0000256" key="4">
    <source>
        <dbReference type="ARBA" id="ARBA00022692"/>
    </source>
</evidence>
<evidence type="ECO:0000256" key="7">
    <source>
        <dbReference type="SAM" id="Phobius"/>
    </source>
</evidence>
<name>A0A7L6N238_9MOLU</name>
<evidence type="ECO:0000256" key="5">
    <source>
        <dbReference type="ARBA" id="ARBA00022989"/>
    </source>
</evidence>
<dbReference type="InterPro" id="IPR000917">
    <property type="entry name" value="Sulfatase_N"/>
</dbReference>
<feature type="transmembrane region" description="Helical" evidence="7">
    <location>
        <begin position="12"/>
        <end position="32"/>
    </location>
</feature>
<evidence type="ECO:0000256" key="3">
    <source>
        <dbReference type="ARBA" id="ARBA00022475"/>
    </source>
</evidence>
<dbReference type="CDD" id="cd16015">
    <property type="entry name" value="LTA_synthase"/>
    <property type="match status" value="1"/>
</dbReference>
<reference evidence="9 10" key="1">
    <citation type="submission" date="2020-04" db="EMBL/GenBank/DDBJ databases">
        <authorList>
            <person name="Zheng R.K."/>
            <person name="Sun C.M."/>
        </authorList>
    </citation>
    <scope>NUCLEOTIDE SEQUENCE [LARGE SCALE GENOMIC DNA]</scope>
    <source>
        <strain evidence="10">zrk29</strain>
    </source>
</reference>
<feature type="transmembrane region" description="Helical" evidence="7">
    <location>
        <begin position="38"/>
        <end position="57"/>
    </location>
</feature>
<proteinExistence type="predicted"/>
<evidence type="ECO:0000256" key="2">
    <source>
        <dbReference type="ARBA" id="ARBA00004936"/>
    </source>
</evidence>
<dbReference type="Gene3D" id="3.40.720.10">
    <property type="entry name" value="Alkaline Phosphatase, subunit A"/>
    <property type="match status" value="1"/>
</dbReference>
<dbReference type="GO" id="GO:0005886">
    <property type="term" value="C:plasma membrane"/>
    <property type="evidence" value="ECO:0007669"/>
    <property type="project" value="UniProtKB-SubCell"/>
</dbReference>
<evidence type="ECO:0000256" key="1">
    <source>
        <dbReference type="ARBA" id="ARBA00004651"/>
    </source>
</evidence>
<dbReference type="Gene3D" id="3.30.1120.170">
    <property type="match status" value="1"/>
</dbReference>
<keyword evidence="9" id="KW-0808">Transferase</keyword>
<keyword evidence="4 7" id="KW-0812">Transmembrane</keyword>
<dbReference type="KEGG" id="tbk:HF295_04890"/>
<keyword evidence="10" id="KW-1185">Reference proteome</keyword>
<keyword evidence="9" id="KW-0378">Hydrolase</keyword>
<feature type="domain" description="Sulfatase N-terminal" evidence="8">
    <location>
        <begin position="256"/>
        <end position="565"/>
    </location>
</feature>
<dbReference type="EMBL" id="CP051151">
    <property type="protein sequence ID" value="QLY40233.1"/>
    <property type="molecule type" value="Genomic_DNA"/>
</dbReference>
<dbReference type="InterPro" id="IPR017850">
    <property type="entry name" value="Alkaline_phosphatase_core_sf"/>
</dbReference>
<organism evidence="9 10">
    <name type="scientific">Hujiaoplasma nucleasis</name>
    <dbReference type="NCBI Taxonomy" id="2725268"/>
    <lineage>
        <taxon>Bacteria</taxon>
        <taxon>Bacillati</taxon>
        <taxon>Mycoplasmatota</taxon>
        <taxon>Mollicutes</taxon>
        <taxon>Candidatus Izemoplasmatales</taxon>
        <taxon>Hujiaoplasmataceae</taxon>
        <taxon>Hujiaoplasma</taxon>
    </lineage>
</organism>
<dbReference type="GO" id="GO:0016787">
    <property type="term" value="F:hydrolase activity"/>
    <property type="evidence" value="ECO:0007669"/>
    <property type="project" value="UniProtKB-KW"/>
</dbReference>
<comment type="pathway">
    <text evidence="2">Cell wall biogenesis; lipoteichoic acid biosynthesis.</text>
</comment>
<dbReference type="SUPFAM" id="SSF53649">
    <property type="entry name" value="Alkaline phosphatase-like"/>
    <property type="match status" value="1"/>
</dbReference>
<feature type="transmembrane region" description="Helical" evidence="7">
    <location>
        <begin position="64"/>
        <end position="82"/>
    </location>
</feature>
<dbReference type="PANTHER" id="PTHR47371">
    <property type="entry name" value="LIPOTEICHOIC ACID SYNTHASE"/>
    <property type="match status" value="1"/>
</dbReference>
<dbReference type="AlphaFoldDB" id="A0A7L6N238"/>
<comment type="subcellular location">
    <subcellularLocation>
        <location evidence="1">Cell membrane</location>
        <topology evidence="1">Multi-pass membrane protein</topology>
    </subcellularLocation>
</comment>
<evidence type="ECO:0000259" key="8">
    <source>
        <dbReference type="Pfam" id="PF00884"/>
    </source>
</evidence>
<keyword evidence="3" id="KW-1003">Cell membrane</keyword>
<dbReference type="Proteomes" id="UP000512167">
    <property type="component" value="Chromosome"/>
</dbReference>
<dbReference type="RefSeq" id="WP_312031062.1">
    <property type="nucleotide sequence ID" value="NZ_CP051151.1"/>
</dbReference>
<accession>A0A7L6N238</accession>